<dbReference type="InterPro" id="IPR036396">
    <property type="entry name" value="Cyt_P450_sf"/>
</dbReference>
<dbReference type="EMBL" id="CAMGYJ010000002">
    <property type="protein sequence ID" value="CAI0375920.1"/>
    <property type="molecule type" value="Genomic_DNA"/>
</dbReference>
<keyword evidence="5" id="KW-0560">Oxidoreductase</keyword>
<feature type="transmembrane region" description="Helical" evidence="9">
    <location>
        <begin position="6"/>
        <end position="27"/>
    </location>
</feature>
<dbReference type="CDD" id="cd11072">
    <property type="entry name" value="CYP71-like"/>
    <property type="match status" value="1"/>
</dbReference>
<dbReference type="PRINTS" id="PR00385">
    <property type="entry name" value="P450"/>
</dbReference>
<evidence type="ECO:0000256" key="3">
    <source>
        <dbReference type="ARBA" id="ARBA00022617"/>
    </source>
</evidence>
<dbReference type="AlphaFoldDB" id="A0AAV0GUZ7"/>
<proteinExistence type="inferred from homology"/>
<evidence type="ECO:0000256" key="2">
    <source>
        <dbReference type="ARBA" id="ARBA00010617"/>
    </source>
</evidence>
<keyword evidence="9" id="KW-0812">Transmembrane</keyword>
<dbReference type="FunFam" id="1.10.630.10:FF:000043">
    <property type="entry name" value="Cytochrome P450 99A2"/>
    <property type="match status" value="1"/>
</dbReference>
<sequence length="468" mass="52947">MGEMDSSSQVLHLLCSFLLITIIFLILKPLKKAKPSKSKQQQQPPLLPPGPRKLPIIGNLHQLSSSKLLPHRRLLELANLYGPLMHLQLGQLQTIVVSSAEMAKQVMKTHDLTFSSRPFNLAISTIFHNLDLVLAPYGEYWRQLKKLCVLELLSAKRVASFLPIREQEVARLIADICGKQGTATNVSRMIHSLTYRTISRSAFGKLYAVESSFVPVAMDILTVGSGFRVHDVFPSFKFLPLITGVRSRLQKLKRESDQIISSIIDEHITAAKAGEGEKEEGVDDLVDVMLKLQENADLGFTLTTNSVKAILLDMFVAGSETSSTLLEWTMSELIREERVMKKAQAEVRAVFGKRGKVEETGIHELNYLKMVIKESMRVHPPLPLLVPRESLNQCEMEGFQIPEKTQVIVNAWAIGRDPKCWSEPERFYPESLDTQKKSQYDDQFEYIPFGTWRRMCPGITFRHRTSSC</sequence>
<evidence type="ECO:0000313" key="10">
    <source>
        <dbReference type="EMBL" id="CAI0375920.1"/>
    </source>
</evidence>
<reference evidence="10" key="1">
    <citation type="submission" date="2022-08" db="EMBL/GenBank/DDBJ databases">
        <authorList>
            <person name="Gutierrez-Valencia J."/>
        </authorList>
    </citation>
    <scope>NUCLEOTIDE SEQUENCE</scope>
</reference>
<keyword evidence="9" id="KW-0472">Membrane</keyword>
<feature type="binding site" description="axial binding residue" evidence="8">
    <location>
        <position position="456"/>
    </location>
    <ligand>
        <name>heme</name>
        <dbReference type="ChEBI" id="CHEBI:30413"/>
    </ligand>
    <ligandPart>
        <name>Fe</name>
        <dbReference type="ChEBI" id="CHEBI:18248"/>
    </ligandPart>
</feature>
<keyword evidence="4 8" id="KW-0479">Metal-binding</keyword>
<comment type="caution">
    <text evidence="10">The sequence shown here is derived from an EMBL/GenBank/DDBJ whole genome shotgun (WGS) entry which is preliminary data.</text>
</comment>
<dbReference type="GO" id="GO:0005506">
    <property type="term" value="F:iron ion binding"/>
    <property type="evidence" value="ECO:0007669"/>
    <property type="project" value="InterPro"/>
</dbReference>
<name>A0AAV0GUZ7_9ROSI</name>
<evidence type="ECO:0000256" key="4">
    <source>
        <dbReference type="ARBA" id="ARBA00022723"/>
    </source>
</evidence>
<gene>
    <name evidence="10" type="ORF">LITE_LOCUS788</name>
</gene>
<organism evidence="10 11">
    <name type="scientific">Linum tenue</name>
    <dbReference type="NCBI Taxonomy" id="586396"/>
    <lineage>
        <taxon>Eukaryota</taxon>
        <taxon>Viridiplantae</taxon>
        <taxon>Streptophyta</taxon>
        <taxon>Embryophyta</taxon>
        <taxon>Tracheophyta</taxon>
        <taxon>Spermatophyta</taxon>
        <taxon>Magnoliopsida</taxon>
        <taxon>eudicotyledons</taxon>
        <taxon>Gunneridae</taxon>
        <taxon>Pentapetalae</taxon>
        <taxon>rosids</taxon>
        <taxon>fabids</taxon>
        <taxon>Malpighiales</taxon>
        <taxon>Linaceae</taxon>
        <taxon>Linum</taxon>
    </lineage>
</organism>
<dbReference type="InterPro" id="IPR002401">
    <property type="entry name" value="Cyt_P450_E_grp-I"/>
</dbReference>
<evidence type="ECO:0000256" key="1">
    <source>
        <dbReference type="ARBA" id="ARBA00001971"/>
    </source>
</evidence>
<dbReference type="PANTHER" id="PTHR47955">
    <property type="entry name" value="CYTOCHROME P450 FAMILY 71 PROTEIN"/>
    <property type="match status" value="1"/>
</dbReference>
<dbReference type="GO" id="GO:0020037">
    <property type="term" value="F:heme binding"/>
    <property type="evidence" value="ECO:0007669"/>
    <property type="project" value="InterPro"/>
</dbReference>
<dbReference type="SUPFAM" id="SSF48264">
    <property type="entry name" value="Cytochrome P450"/>
    <property type="match status" value="1"/>
</dbReference>
<evidence type="ECO:0000256" key="5">
    <source>
        <dbReference type="ARBA" id="ARBA00023002"/>
    </source>
</evidence>
<dbReference type="InterPro" id="IPR001128">
    <property type="entry name" value="Cyt_P450"/>
</dbReference>
<evidence type="ECO:0000256" key="7">
    <source>
        <dbReference type="ARBA" id="ARBA00023033"/>
    </source>
</evidence>
<keyword evidence="7" id="KW-0503">Monooxygenase</keyword>
<keyword evidence="11" id="KW-1185">Reference proteome</keyword>
<dbReference type="PANTHER" id="PTHR47955:SF8">
    <property type="entry name" value="CYTOCHROME P450 71D11-LIKE"/>
    <property type="match status" value="1"/>
</dbReference>
<keyword evidence="3 8" id="KW-0349">Heme</keyword>
<evidence type="ECO:0000313" key="11">
    <source>
        <dbReference type="Proteomes" id="UP001154282"/>
    </source>
</evidence>
<dbReference type="PRINTS" id="PR00463">
    <property type="entry name" value="EP450I"/>
</dbReference>
<comment type="similarity">
    <text evidence="2">Belongs to the cytochrome P450 family.</text>
</comment>
<dbReference type="GO" id="GO:0004497">
    <property type="term" value="F:monooxygenase activity"/>
    <property type="evidence" value="ECO:0007669"/>
    <property type="project" value="UniProtKB-KW"/>
</dbReference>
<evidence type="ECO:0000256" key="8">
    <source>
        <dbReference type="PIRSR" id="PIRSR602401-1"/>
    </source>
</evidence>
<dbReference type="Proteomes" id="UP001154282">
    <property type="component" value="Unassembled WGS sequence"/>
</dbReference>
<evidence type="ECO:0008006" key="12">
    <source>
        <dbReference type="Google" id="ProtNLM"/>
    </source>
</evidence>
<comment type="cofactor">
    <cofactor evidence="1 8">
        <name>heme</name>
        <dbReference type="ChEBI" id="CHEBI:30413"/>
    </cofactor>
</comment>
<evidence type="ECO:0000256" key="6">
    <source>
        <dbReference type="ARBA" id="ARBA00023004"/>
    </source>
</evidence>
<evidence type="ECO:0000256" key="9">
    <source>
        <dbReference type="SAM" id="Phobius"/>
    </source>
</evidence>
<dbReference type="GO" id="GO:0016705">
    <property type="term" value="F:oxidoreductase activity, acting on paired donors, with incorporation or reduction of molecular oxygen"/>
    <property type="evidence" value="ECO:0007669"/>
    <property type="project" value="InterPro"/>
</dbReference>
<accession>A0AAV0GUZ7</accession>
<keyword evidence="9" id="KW-1133">Transmembrane helix</keyword>
<dbReference type="Pfam" id="PF00067">
    <property type="entry name" value="p450"/>
    <property type="match status" value="1"/>
</dbReference>
<keyword evidence="6 8" id="KW-0408">Iron</keyword>
<protein>
    <recommendedName>
        <fullName evidence="12">Cytochrome P450</fullName>
    </recommendedName>
</protein>
<dbReference type="Gene3D" id="1.10.630.10">
    <property type="entry name" value="Cytochrome P450"/>
    <property type="match status" value="1"/>
</dbReference>